<dbReference type="RefSeq" id="WP_379562883.1">
    <property type="nucleotide sequence ID" value="NZ_JBHSQK010000001.1"/>
</dbReference>
<dbReference type="Pfam" id="PF17765">
    <property type="entry name" value="MLTR_LBD"/>
    <property type="match status" value="1"/>
</dbReference>
<dbReference type="Gene3D" id="1.10.260.40">
    <property type="entry name" value="lambda repressor-like DNA-binding domains"/>
    <property type="match status" value="1"/>
</dbReference>
<dbReference type="SMART" id="SM00530">
    <property type="entry name" value="HTH_XRE"/>
    <property type="match status" value="1"/>
</dbReference>
<proteinExistence type="predicted"/>
<dbReference type="InterPro" id="IPR001387">
    <property type="entry name" value="Cro/C1-type_HTH"/>
</dbReference>
<dbReference type="InterPro" id="IPR041413">
    <property type="entry name" value="MLTR_LBD"/>
</dbReference>
<dbReference type="InterPro" id="IPR010982">
    <property type="entry name" value="Lambda_DNA-bd_dom_sf"/>
</dbReference>
<evidence type="ECO:0000313" key="2">
    <source>
        <dbReference type="EMBL" id="MFC5946729.1"/>
    </source>
</evidence>
<dbReference type="PANTHER" id="PTHR35010:SF2">
    <property type="entry name" value="BLL4672 PROTEIN"/>
    <property type="match status" value="1"/>
</dbReference>
<feature type="domain" description="HTH cro/C1-type" evidence="1">
    <location>
        <begin position="35"/>
        <end position="82"/>
    </location>
</feature>
<dbReference type="PANTHER" id="PTHR35010">
    <property type="entry name" value="BLL4672 PROTEIN-RELATED"/>
    <property type="match status" value="1"/>
</dbReference>
<dbReference type="Proteomes" id="UP001596119">
    <property type="component" value="Unassembled WGS sequence"/>
</dbReference>
<dbReference type="Gene3D" id="3.30.450.180">
    <property type="match status" value="1"/>
</dbReference>
<dbReference type="PROSITE" id="PS50943">
    <property type="entry name" value="HTH_CROC1"/>
    <property type="match status" value="1"/>
</dbReference>
<dbReference type="EMBL" id="JBHSQK010000001">
    <property type="protein sequence ID" value="MFC5946729.1"/>
    <property type="molecule type" value="Genomic_DNA"/>
</dbReference>
<keyword evidence="3" id="KW-1185">Reference proteome</keyword>
<dbReference type="Pfam" id="PF13560">
    <property type="entry name" value="HTH_31"/>
    <property type="match status" value="1"/>
</dbReference>
<sequence>MARSTALGEYLRARRELTDPADAGLQVSGVRRTPGLRREEVAMLAGISADYYLRLEQGRDRNPSSQVLEALARVFGLDATATRYLLSLPGARPVRRARPRREVVPTGIRQLLDALNLPAFVESRMFDVLAANRLATALSPTIRPGENRLRSVFLDETERDLLPDWEHAIGGMVAAFRASIGTEVDDPRAVRLVGELSLASEPFRRLWARHDVTALAGGPVRMLHPQVGMLELRREKLPIGNSGGQLLVIHHAEPGSETARSLALLGSLAATEAADATDPAAEERTEGRG</sequence>
<reference evidence="3" key="1">
    <citation type="journal article" date="2019" name="Int. J. Syst. Evol. Microbiol.">
        <title>The Global Catalogue of Microorganisms (GCM) 10K type strain sequencing project: providing services to taxonomists for standard genome sequencing and annotation.</title>
        <authorList>
            <consortium name="The Broad Institute Genomics Platform"/>
            <consortium name="The Broad Institute Genome Sequencing Center for Infectious Disease"/>
            <person name="Wu L."/>
            <person name="Ma J."/>
        </authorList>
    </citation>
    <scope>NUCLEOTIDE SEQUENCE [LARGE SCALE GENOMIC DNA]</scope>
    <source>
        <strain evidence="3">CGMCC 4.7397</strain>
    </source>
</reference>
<evidence type="ECO:0000313" key="3">
    <source>
        <dbReference type="Proteomes" id="UP001596119"/>
    </source>
</evidence>
<dbReference type="SUPFAM" id="SSF47413">
    <property type="entry name" value="lambda repressor-like DNA-binding domains"/>
    <property type="match status" value="1"/>
</dbReference>
<gene>
    <name evidence="2" type="ORF">ACFQH9_00375</name>
</gene>
<name>A0ABW1I353_9PSEU</name>
<evidence type="ECO:0000259" key="1">
    <source>
        <dbReference type="PROSITE" id="PS50943"/>
    </source>
</evidence>
<accession>A0ABW1I353</accession>
<protein>
    <submittedName>
        <fullName evidence="2">Helix-turn-helix domain-containing protein</fullName>
    </submittedName>
</protein>
<dbReference type="CDD" id="cd00093">
    <property type="entry name" value="HTH_XRE"/>
    <property type="match status" value="1"/>
</dbReference>
<comment type="caution">
    <text evidence="2">The sequence shown here is derived from an EMBL/GenBank/DDBJ whole genome shotgun (WGS) entry which is preliminary data.</text>
</comment>
<organism evidence="2 3">
    <name type="scientific">Pseudonocardia lutea</name>
    <dbReference type="NCBI Taxonomy" id="2172015"/>
    <lineage>
        <taxon>Bacteria</taxon>
        <taxon>Bacillati</taxon>
        <taxon>Actinomycetota</taxon>
        <taxon>Actinomycetes</taxon>
        <taxon>Pseudonocardiales</taxon>
        <taxon>Pseudonocardiaceae</taxon>
        <taxon>Pseudonocardia</taxon>
    </lineage>
</organism>